<evidence type="ECO:0000313" key="4">
    <source>
        <dbReference type="Proteomes" id="UP000278222"/>
    </source>
</evidence>
<gene>
    <name evidence="3" type="ORF">EDC65_0481</name>
</gene>
<proteinExistence type="predicted"/>
<dbReference type="AlphaFoldDB" id="A0A3N1MC57"/>
<keyword evidence="4" id="KW-1185">Reference proteome</keyword>
<dbReference type="RefSeq" id="WP_170216297.1">
    <property type="nucleotide sequence ID" value="NZ_AP019700.1"/>
</dbReference>
<keyword evidence="1" id="KW-0472">Membrane</keyword>
<feature type="transmembrane region" description="Helical" evidence="1">
    <location>
        <begin position="24"/>
        <end position="45"/>
    </location>
</feature>
<accession>A0A3N1MC57</accession>
<feature type="domain" description="Ancillary SecYEG translocon subunit/Cell division coordinator CpoB TPR" evidence="2">
    <location>
        <begin position="20"/>
        <end position="186"/>
    </location>
</feature>
<dbReference type="InterPro" id="IPR018704">
    <property type="entry name" value="SecYEG/CpoB_TPR"/>
</dbReference>
<evidence type="ECO:0000256" key="1">
    <source>
        <dbReference type="SAM" id="Phobius"/>
    </source>
</evidence>
<sequence length="216" mass="22939">MADIFQEVDEDLRRDRATALWRRYGIYLIGVAVALVLATAAWSAWRYYERSQREQAGDRFTQAMLAANQGQTDAAVAGFAEVATGNAAGYAVLARMQGAALKVRAGDRAAAASIYDGIAGDAAVPETYRQAALLLSVMQTMDTGEPKALSDRLAPLAADDNPWRHTARELQAALAIRAGDTARARTLLDGLSKDAAAPQSLRTRAAETVQALGSGA</sequence>
<protein>
    <recommendedName>
        <fullName evidence="2">Ancillary SecYEG translocon subunit/Cell division coordinator CpoB TPR domain-containing protein</fullName>
    </recommendedName>
</protein>
<keyword evidence="1" id="KW-0812">Transmembrane</keyword>
<keyword evidence="1" id="KW-1133">Transmembrane helix</keyword>
<name>A0A3N1MC57_9PROT</name>
<dbReference type="EMBL" id="RJKX01000011">
    <property type="protein sequence ID" value="ROQ01303.1"/>
    <property type="molecule type" value="Genomic_DNA"/>
</dbReference>
<evidence type="ECO:0000313" key="3">
    <source>
        <dbReference type="EMBL" id="ROQ01303.1"/>
    </source>
</evidence>
<comment type="caution">
    <text evidence="3">The sequence shown here is derived from an EMBL/GenBank/DDBJ whole genome shotgun (WGS) entry which is preliminary data.</text>
</comment>
<organism evidence="3 4">
    <name type="scientific">Stella humosa</name>
    <dbReference type="NCBI Taxonomy" id="94"/>
    <lineage>
        <taxon>Bacteria</taxon>
        <taxon>Pseudomonadati</taxon>
        <taxon>Pseudomonadota</taxon>
        <taxon>Alphaproteobacteria</taxon>
        <taxon>Rhodospirillales</taxon>
        <taxon>Stellaceae</taxon>
        <taxon>Stella</taxon>
    </lineage>
</organism>
<dbReference type="Pfam" id="PF09976">
    <property type="entry name" value="TPR_21"/>
    <property type="match status" value="1"/>
</dbReference>
<dbReference type="Proteomes" id="UP000278222">
    <property type="component" value="Unassembled WGS sequence"/>
</dbReference>
<evidence type="ECO:0000259" key="2">
    <source>
        <dbReference type="Pfam" id="PF09976"/>
    </source>
</evidence>
<reference evidence="3 4" key="1">
    <citation type="submission" date="2018-11" db="EMBL/GenBank/DDBJ databases">
        <title>Genomic Encyclopedia of Type Strains, Phase IV (KMG-IV): sequencing the most valuable type-strain genomes for metagenomic binning, comparative biology and taxonomic classification.</title>
        <authorList>
            <person name="Goeker M."/>
        </authorList>
    </citation>
    <scope>NUCLEOTIDE SEQUENCE [LARGE SCALE GENOMIC DNA]</scope>
    <source>
        <strain evidence="3 4">DSM 5900</strain>
    </source>
</reference>